<feature type="non-terminal residue" evidence="1">
    <location>
        <position position="1"/>
    </location>
</feature>
<organism evidence="1 2">
    <name type="scientific">Datura stramonium</name>
    <name type="common">Jimsonweed</name>
    <name type="synonym">Common thornapple</name>
    <dbReference type="NCBI Taxonomy" id="4076"/>
    <lineage>
        <taxon>Eukaryota</taxon>
        <taxon>Viridiplantae</taxon>
        <taxon>Streptophyta</taxon>
        <taxon>Embryophyta</taxon>
        <taxon>Tracheophyta</taxon>
        <taxon>Spermatophyta</taxon>
        <taxon>Magnoliopsida</taxon>
        <taxon>eudicotyledons</taxon>
        <taxon>Gunneridae</taxon>
        <taxon>Pentapetalae</taxon>
        <taxon>asterids</taxon>
        <taxon>lamiids</taxon>
        <taxon>Solanales</taxon>
        <taxon>Solanaceae</taxon>
        <taxon>Solanoideae</taxon>
        <taxon>Datureae</taxon>
        <taxon>Datura</taxon>
    </lineage>
</organism>
<feature type="non-terminal residue" evidence="1">
    <location>
        <position position="141"/>
    </location>
</feature>
<gene>
    <name evidence="1" type="ORF">HAX54_006619</name>
</gene>
<evidence type="ECO:0000313" key="1">
    <source>
        <dbReference type="EMBL" id="MCE3216464.1"/>
    </source>
</evidence>
<sequence length="141" mass="16409">RTFTIQQIHGIAPMRLLVLIAARRHSRSFGHWSDGRFLRSYILSPCQAYPSRWFPPVTPTQPPPFINNTFSIVRKRTKAKPELPRPQKQKISTTEVQEDENFAAYQYPTGCGWGAHSLCLRILRVDTDLLFFLNQEYSFLK</sequence>
<evidence type="ECO:0000313" key="2">
    <source>
        <dbReference type="Proteomes" id="UP000823775"/>
    </source>
</evidence>
<comment type="caution">
    <text evidence="1">The sequence shown here is derived from an EMBL/GenBank/DDBJ whole genome shotgun (WGS) entry which is preliminary data.</text>
</comment>
<proteinExistence type="predicted"/>
<name>A0ABS8WY89_DATST</name>
<dbReference type="Proteomes" id="UP000823775">
    <property type="component" value="Unassembled WGS sequence"/>
</dbReference>
<keyword evidence="2" id="KW-1185">Reference proteome</keyword>
<protein>
    <submittedName>
        <fullName evidence="1">Uncharacterized protein</fullName>
    </submittedName>
</protein>
<reference evidence="1 2" key="1">
    <citation type="journal article" date="2021" name="BMC Genomics">
        <title>Datura genome reveals duplications of psychoactive alkaloid biosynthetic genes and high mutation rate following tissue culture.</title>
        <authorList>
            <person name="Rajewski A."/>
            <person name="Carter-House D."/>
            <person name="Stajich J."/>
            <person name="Litt A."/>
        </authorList>
    </citation>
    <scope>NUCLEOTIDE SEQUENCE [LARGE SCALE GENOMIC DNA]</scope>
    <source>
        <strain evidence="1">AR-01</strain>
    </source>
</reference>
<dbReference type="EMBL" id="JACEIK010013349">
    <property type="protein sequence ID" value="MCE3216464.1"/>
    <property type="molecule type" value="Genomic_DNA"/>
</dbReference>
<accession>A0ABS8WY89</accession>